<comment type="caution">
    <text evidence="1">The sequence shown here is derived from an EMBL/GenBank/DDBJ whole genome shotgun (WGS) entry which is preliminary data.</text>
</comment>
<gene>
    <name evidence="1" type="ORF">GOB84_06320</name>
</gene>
<evidence type="ECO:0000313" key="1">
    <source>
        <dbReference type="EMBL" id="NHO32182.1"/>
    </source>
</evidence>
<organism evidence="1 2">
    <name type="scientific">Acetobacter fallax</name>
    <dbReference type="NCBI Taxonomy" id="1737473"/>
    <lineage>
        <taxon>Bacteria</taxon>
        <taxon>Pseudomonadati</taxon>
        <taxon>Pseudomonadota</taxon>
        <taxon>Alphaproteobacteria</taxon>
        <taxon>Acetobacterales</taxon>
        <taxon>Acetobacteraceae</taxon>
        <taxon>Acetobacter</taxon>
    </lineage>
</organism>
<protein>
    <submittedName>
        <fullName evidence="1">DUF3293 domain-containing protein</fullName>
    </submittedName>
</protein>
<dbReference type="EMBL" id="WOSW01000008">
    <property type="protein sequence ID" value="NHO32182.1"/>
    <property type="molecule type" value="Genomic_DNA"/>
</dbReference>
<keyword evidence="2" id="KW-1185">Reference proteome</keyword>
<reference evidence="1 2" key="1">
    <citation type="journal article" date="2020" name="Int. J. Syst. Evol. Microbiol.">
        <title>Novel acetic acid bacteria from cider fermentations: Acetobacter conturbans sp. nov. and Acetobacter fallax sp. nov.</title>
        <authorList>
            <person name="Sombolestani A.S."/>
            <person name="Cleenwerck I."/>
            <person name="Cnockaert M."/>
            <person name="Borremans W."/>
            <person name="Wieme A.D."/>
            <person name="De Vuyst L."/>
            <person name="Vandamme P."/>
        </authorList>
    </citation>
    <scope>NUCLEOTIDE SEQUENCE [LARGE SCALE GENOMIC DNA]</scope>
    <source>
        <strain evidence="1 2">LMG 1637</strain>
    </source>
</reference>
<proteinExistence type="predicted"/>
<sequence>MCTGLRPVTPQVLRAYRLSVYRAGSLVVRVGERVSGVTGRGDIVLVSACNPGGRRYPDGWNARMMERLFGQLHGISFSAGEGRLGRWGEPLVAARMPLARGLRLARLYRQNAVVLVRRDQVARLVLVR</sequence>
<dbReference type="Proteomes" id="UP000615326">
    <property type="component" value="Unassembled WGS sequence"/>
</dbReference>
<name>A0ABX0K708_9PROT</name>
<dbReference type="Pfam" id="PF11697">
    <property type="entry name" value="DUF3293"/>
    <property type="match status" value="1"/>
</dbReference>
<accession>A0ABX0K708</accession>
<dbReference type="InterPro" id="IPR021710">
    <property type="entry name" value="DUF3293"/>
</dbReference>
<evidence type="ECO:0000313" key="2">
    <source>
        <dbReference type="Proteomes" id="UP000615326"/>
    </source>
</evidence>